<dbReference type="KEGG" id="bcou:IC761_27155"/>
<dbReference type="HAMAP" id="MF_00265">
    <property type="entry name" value="VapC_Nob1"/>
    <property type="match status" value="1"/>
</dbReference>
<keyword evidence="6 8" id="KW-0460">Magnesium</keyword>
<dbReference type="InterPro" id="IPR002716">
    <property type="entry name" value="PIN_dom"/>
</dbReference>
<dbReference type="EC" id="3.1.-.-" evidence="8"/>
<dbReference type="GO" id="GO:0090729">
    <property type="term" value="F:toxin activity"/>
    <property type="evidence" value="ECO:0007669"/>
    <property type="project" value="UniProtKB-KW"/>
</dbReference>
<evidence type="ECO:0000256" key="2">
    <source>
        <dbReference type="ARBA" id="ARBA00022649"/>
    </source>
</evidence>
<evidence type="ECO:0000256" key="6">
    <source>
        <dbReference type="ARBA" id="ARBA00022842"/>
    </source>
</evidence>
<evidence type="ECO:0000256" key="7">
    <source>
        <dbReference type="ARBA" id="ARBA00038093"/>
    </source>
</evidence>
<gene>
    <name evidence="8" type="primary">vapC</name>
    <name evidence="10" type="ORF">IC761_27155</name>
</gene>
<dbReference type="InterPro" id="IPR050556">
    <property type="entry name" value="Type_II_TA_system_RNase"/>
</dbReference>
<dbReference type="GO" id="GO:0004540">
    <property type="term" value="F:RNA nuclease activity"/>
    <property type="evidence" value="ECO:0007669"/>
    <property type="project" value="InterPro"/>
</dbReference>
<dbReference type="Pfam" id="PF01850">
    <property type="entry name" value="PIN"/>
    <property type="match status" value="1"/>
</dbReference>
<dbReference type="Proteomes" id="UP000594621">
    <property type="component" value="Chromosome"/>
</dbReference>
<dbReference type="PANTHER" id="PTHR33653">
    <property type="entry name" value="RIBONUCLEASE VAPC2"/>
    <property type="match status" value="1"/>
</dbReference>
<evidence type="ECO:0000256" key="1">
    <source>
        <dbReference type="ARBA" id="ARBA00001946"/>
    </source>
</evidence>
<feature type="domain" description="PIN" evidence="9">
    <location>
        <begin position="4"/>
        <end position="125"/>
    </location>
</feature>
<dbReference type="GO" id="GO:0016787">
    <property type="term" value="F:hydrolase activity"/>
    <property type="evidence" value="ECO:0007669"/>
    <property type="project" value="UniProtKB-KW"/>
</dbReference>
<reference evidence="10 11" key="1">
    <citation type="submission" date="2020-09" db="EMBL/GenBank/DDBJ databases">
        <title>Complete genomes of bradyrhizobia occurring on native shrubby legumes in Australia.</title>
        <authorList>
            <person name="Lafay B."/>
        </authorList>
    </citation>
    <scope>NUCLEOTIDE SEQUENCE [LARGE SCALE GENOMIC DNA]</scope>
    <source>
        <strain evidence="10 11">BDV5040</strain>
    </source>
</reference>
<evidence type="ECO:0000256" key="5">
    <source>
        <dbReference type="ARBA" id="ARBA00022801"/>
    </source>
</evidence>
<evidence type="ECO:0000256" key="3">
    <source>
        <dbReference type="ARBA" id="ARBA00022722"/>
    </source>
</evidence>
<proteinExistence type="inferred from homology"/>
<evidence type="ECO:0000259" key="9">
    <source>
        <dbReference type="Pfam" id="PF01850"/>
    </source>
</evidence>
<evidence type="ECO:0000256" key="4">
    <source>
        <dbReference type="ARBA" id="ARBA00022723"/>
    </source>
</evidence>
<feature type="binding site" evidence="8">
    <location>
        <position position="6"/>
    </location>
    <ligand>
        <name>Mg(2+)</name>
        <dbReference type="ChEBI" id="CHEBI:18420"/>
    </ligand>
</feature>
<dbReference type="InterPro" id="IPR022907">
    <property type="entry name" value="VapC_family"/>
</dbReference>
<keyword evidence="8" id="KW-0800">Toxin</keyword>
<dbReference type="CDD" id="cd18746">
    <property type="entry name" value="PIN_VapC4-5_FitB-like"/>
    <property type="match status" value="1"/>
</dbReference>
<evidence type="ECO:0000313" key="10">
    <source>
        <dbReference type="EMBL" id="QPF90159.1"/>
    </source>
</evidence>
<comment type="function">
    <text evidence="8">Toxic component of a toxin-antitoxin (TA) system. An RNase.</text>
</comment>
<evidence type="ECO:0000256" key="8">
    <source>
        <dbReference type="HAMAP-Rule" id="MF_00265"/>
    </source>
</evidence>
<protein>
    <recommendedName>
        <fullName evidence="8">Ribonuclease VapC</fullName>
        <shortName evidence="8">RNase VapC</shortName>
        <ecNumber evidence="8">3.1.-.-</ecNumber>
    </recommendedName>
    <alternativeName>
        <fullName evidence="8">Toxin VapC</fullName>
    </alternativeName>
</protein>
<keyword evidence="3 8" id="KW-0540">Nuclease</keyword>
<keyword evidence="5 8" id="KW-0378">Hydrolase</keyword>
<evidence type="ECO:0000313" key="11">
    <source>
        <dbReference type="Proteomes" id="UP000594621"/>
    </source>
</evidence>
<comment type="similarity">
    <text evidence="7 8">Belongs to the PINc/VapC protein family.</text>
</comment>
<dbReference type="AlphaFoldDB" id="A0A7S9D2W0"/>
<dbReference type="EMBL" id="CP061379">
    <property type="protein sequence ID" value="QPF90159.1"/>
    <property type="molecule type" value="Genomic_DNA"/>
</dbReference>
<keyword evidence="4 8" id="KW-0479">Metal-binding</keyword>
<organism evidence="10 11">
    <name type="scientific">Bradyrhizobium commune</name>
    <dbReference type="NCBI Taxonomy" id="83627"/>
    <lineage>
        <taxon>Bacteria</taxon>
        <taxon>Pseudomonadati</taxon>
        <taxon>Pseudomonadota</taxon>
        <taxon>Alphaproteobacteria</taxon>
        <taxon>Hyphomicrobiales</taxon>
        <taxon>Nitrobacteraceae</taxon>
        <taxon>Bradyrhizobium</taxon>
    </lineage>
</organism>
<comment type="cofactor">
    <cofactor evidence="1 8">
        <name>Mg(2+)</name>
        <dbReference type="ChEBI" id="CHEBI:18420"/>
    </cofactor>
</comment>
<keyword evidence="11" id="KW-1185">Reference proteome</keyword>
<sequence length="141" mass="15617">MNLLLDTNVLSEVQRPMPSPKVLAWLDTIDEDRAFISVASIAELRRGIALLEDGRRRTALATWLAHDLPERFAGRMLPIDHAVAERWGDLMAESRRSGVALSVIDGFFAATALANGLTLVTRNVKDFAAFGVQLFNPWDDV</sequence>
<dbReference type="Gene3D" id="3.40.50.1010">
    <property type="entry name" value="5'-nuclease"/>
    <property type="match status" value="1"/>
</dbReference>
<dbReference type="RefSeq" id="WP_195799751.1">
    <property type="nucleotide sequence ID" value="NZ_CP061379.1"/>
</dbReference>
<feature type="binding site" evidence="8">
    <location>
        <position position="105"/>
    </location>
    <ligand>
        <name>Mg(2+)</name>
        <dbReference type="ChEBI" id="CHEBI:18420"/>
    </ligand>
</feature>
<dbReference type="GO" id="GO:0000287">
    <property type="term" value="F:magnesium ion binding"/>
    <property type="evidence" value="ECO:0007669"/>
    <property type="project" value="UniProtKB-UniRule"/>
</dbReference>
<name>A0A7S9D2W0_9BRAD</name>
<accession>A0A7S9D2W0</accession>
<keyword evidence="2 8" id="KW-1277">Toxin-antitoxin system</keyword>
<dbReference type="SUPFAM" id="SSF88723">
    <property type="entry name" value="PIN domain-like"/>
    <property type="match status" value="1"/>
</dbReference>
<dbReference type="InterPro" id="IPR029060">
    <property type="entry name" value="PIN-like_dom_sf"/>
</dbReference>
<dbReference type="PANTHER" id="PTHR33653:SF1">
    <property type="entry name" value="RIBONUCLEASE VAPC2"/>
    <property type="match status" value="1"/>
</dbReference>